<protein>
    <submittedName>
        <fullName evidence="1">Uncharacterized protein</fullName>
    </submittedName>
</protein>
<dbReference type="AlphaFoldDB" id="A0A1V4BW47"/>
<reference evidence="1 2" key="1">
    <citation type="submission" date="2017-02" db="EMBL/GenBank/DDBJ databases">
        <title>Genome sequence of Microcystis aeruginosa KW.</title>
        <authorList>
            <person name="Oh H.-M."/>
            <person name="Ahn C.-Y."/>
            <person name="Jeong H."/>
            <person name="Srivastava A."/>
            <person name="Lee H.-G."/>
            <person name="Kang S.-R."/>
        </authorList>
    </citation>
    <scope>NUCLEOTIDE SEQUENCE [LARGE SCALE GENOMIC DNA]</scope>
    <source>
        <strain evidence="1 2">KW</strain>
    </source>
</reference>
<sequence>MVTSHTLEGLRLHLSLLGISTDTQSLKGLITFRLYGHSIFRFVLSIGVLLKVCVSELVNSLLFPLFF</sequence>
<comment type="caution">
    <text evidence="1">The sequence shown here is derived from an EMBL/GenBank/DDBJ whole genome shotgun (WGS) entry which is preliminary data.</text>
</comment>
<evidence type="ECO:0000313" key="2">
    <source>
        <dbReference type="Proteomes" id="UP000189835"/>
    </source>
</evidence>
<dbReference type="EMBL" id="MVGR01000003">
    <property type="protein sequence ID" value="OPF18922.1"/>
    <property type="molecule type" value="Genomic_DNA"/>
</dbReference>
<dbReference type="Proteomes" id="UP000189835">
    <property type="component" value="Unassembled WGS sequence"/>
</dbReference>
<proteinExistence type="predicted"/>
<name>A0A1V4BW47_MICAE</name>
<evidence type="ECO:0000313" key="1">
    <source>
        <dbReference type="EMBL" id="OPF18922.1"/>
    </source>
</evidence>
<accession>A0A1V4BW47</accession>
<organism evidence="1 2">
    <name type="scientific">Microcystis aeruginosa KW</name>
    <dbReference type="NCBI Taxonomy" id="1960155"/>
    <lineage>
        <taxon>Bacteria</taxon>
        <taxon>Bacillati</taxon>
        <taxon>Cyanobacteriota</taxon>
        <taxon>Cyanophyceae</taxon>
        <taxon>Oscillatoriophycideae</taxon>
        <taxon>Chroococcales</taxon>
        <taxon>Microcystaceae</taxon>
        <taxon>Microcystis</taxon>
    </lineage>
</organism>
<gene>
    <name evidence="1" type="ORF">B1L04_05705</name>
</gene>